<dbReference type="PANTHER" id="PTHR43899:SF13">
    <property type="entry name" value="RH59310P"/>
    <property type="match status" value="1"/>
</dbReference>
<reference evidence="6 7" key="1">
    <citation type="submission" date="2023-07" db="EMBL/GenBank/DDBJ databases">
        <title>Sorghum-associated microbial communities from plants grown in Nebraska, USA.</title>
        <authorList>
            <person name="Schachtman D."/>
        </authorList>
    </citation>
    <scope>NUCLEOTIDE SEQUENCE [LARGE SCALE GENOMIC DNA]</scope>
    <source>
        <strain evidence="6 7">BE314</strain>
    </source>
</reference>
<comment type="similarity">
    <text evidence="2 4">Belongs to the short-chain dehydrogenases/reductases (SDR) family.</text>
</comment>
<feature type="domain" description="Ketoreductase" evidence="5">
    <location>
        <begin position="7"/>
        <end position="190"/>
    </location>
</feature>
<gene>
    <name evidence="6" type="ORF">J2X20_003443</name>
</gene>
<dbReference type="InterPro" id="IPR057326">
    <property type="entry name" value="KR_dom"/>
</dbReference>
<organism evidence="6 7">
    <name type="scientific">Roseateles saccharophilus</name>
    <name type="common">Pseudomonas saccharophila</name>
    <dbReference type="NCBI Taxonomy" id="304"/>
    <lineage>
        <taxon>Bacteria</taxon>
        <taxon>Pseudomonadati</taxon>
        <taxon>Pseudomonadota</taxon>
        <taxon>Betaproteobacteria</taxon>
        <taxon>Burkholderiales</taxon>
        <taxon>Sphaerotilaceae</taxon>
        <taxon>Roseateles</taxon>
    </lineage>
</organism>
<evidence type="ECO:0000256" key="4">
    <source>
        <dbReference type="RuleBase" id="RU000363"/>
    </source>
</evidence>
<dbReference type="Proteomes" id="UP001180453">
    <property type="component" value="Unassembled WGS sequence"/>
</dbReference>
<sequence>MSHSSLGTALITGASSGIGAVYADRLARRGHDLVLVARDGARLHALASRLMAETGRQVDVMTADLGNAAQRARVEQRLRDDARLTLLVNNAGIGSPAKLLEADVEQMTHLIELNVTALTRLTYAAVPGLVARGGGAVINISSIVSITPELLNGVYGGSKAFVTAFSQSLHHELAARGLRVQAVLPGATATEFWARSGLAVEHLPKEWVMSAEALVDAALVGFDRGELITVPPLQEEAPLLAYEAARQAMAGKLSSNTPAARYASA</sequence>
<evidence type="ECO:0000259" key="5">
    <source>
        <dbReference type="SMART" id="SM00822"/>
    </source>
</evidence>
<evidence type="ECO:0000256" key="2">
    <source>
        <dbReference type="ARBA" id="ARBA00006484"/>
    </source>
</evidence>
<dbReference type="InterPro" id="IPR002347">
    <property type="entry name" value="SDR_fam"/>
</dbReference>
<dbReference type="InterPro" id="IPR051019">
    <property type="entry name" value="VLCFA-Steroid_DH"/>
</dbReference>
<keyword evidence="7" id="KW-1185">Reference proteome</keyword>
<evidence type="ECO:0000313" key="7">
    <source>
        <dbReference type="Proteomes" id="UP001180453"/>
    </source>
</evidence>
<dbReference type="RefSeq" id="WP_310267060.1">
    <property type="nucleotide sequence ID" value="NZ_JAVDXU010000002.1"/>
</dbReference>
<keyword evidence="3" id="KW-0560">Oxidoreductase</keyword>
<dbReference type="PROSITE" id="PS00061">
    <property type="entry name" value="ADH_SHORT"/>
    <property type="match status" value="1"/>
</dbReference>
<comment type="subcellular location">
    <subcellularLocation>
        <location evidence="1">Endoplasmic reticulum</location>
    </subcellularLocation>
</comment>
<evidence type="ECO:0000256" key="3">
    <source>
        <dbReference type="ARBA" id="ARBA00023002"/>
    </source>
</evidence>
<dbReference type="CDD" id="cd05233">
    <property type="entry name" value="SDR_c"/>
    <property type="match status" value="1"/>
</dbReference>
<dbReference type="PRINTS" id="PR00081">
    <property type="entry name" value="GDHRDH"/>
</dbReference>
<accession>A0ABU1YRC9</accession>
<dbReference type="EMBL" id="JAVDXU010000002">
    <property type="protein sequence ID" value="MDR7270785.1"/>
    <property type="molecule type" value="Genomic_DNA"/>
</dbReference>
<comment type="caution">
    <text evidence="6">The sequence shown here is derived from an EMBL/GenBank/DDBJ whole genome shotgun (WGS) entry which is preliminary data.</text>
</comment>
<dbReference type="Gene3D" id="3.40.50.720">
    <property type="entry name" value="NAD(P)-binding Rossmann-like Domain"/>
    <property type="match status" value="1"/>
</dbReference>
<dbReference type="SUPFAM" id="SSF51735">
    <property type="entry name" value="NAD(P)-binding Rossmann-fold domains"/>
    <property type="match status" value="1"/>
</dbReference>
<proteinExistence type="inferred from homology"/>
<dbReference type="InterPro" id="IPR020904">
    <property type="entry name" value="Sc_DH/Rdtase_CS"/>
</dbReference>
<evidence type="ECO:0000256" key="1">
    <source>
        <dbReference type="ARBA" id="ARBA00004240"/>
    </source>
</evidence>
<protein>
    <submittedName>
        <fullName evidence="6">Short-subunit dehydrogenase</fullName>
    </submittedName>
</protein>
<dbReference type="InterPro" id="IPR036291">
    <property type="entry name" value="NAD(P)-bd_dom_sf"/>
</dbReference>
<dbReference type="PIRSF" id="PIRSF000126">
    <property type="entry name" value="11-beta-HSD1"/>
    <property type="match status" value="1"/>
</dbReference>
<dbReference type="PANTHER" id="PTHR43899">
    <property type="entry name" value="RH59310P"/>
    <property type="match status" value="1"/>
</dbReference>
<dbReference type="SMART" id="SM00822">
    <property type="entry name" value="PKS_KR"/>
    <property type="match status" value="1"/>
</dbReference>
<dbReference type="PRINTS" id="PR00080">
    <property type="entry name" value="SDRFAMILY"/>
</dbReference>
<name>A0ABU1YRC9_ROSSA</name>
<dbReference type="Pfam" id="PF00106">
    <property type="entry name" value="adh_short"/>
    <property type="match status" value="1"/>
</dbReference>
<evidence type="ECO:0000313" key="6">
    <source>
        <dbReference type="EMBL" id="MDR7270785.1"/>
    </source>
</evidence>